<dbReference type="Proteomes" id="UP001500880">
    <property type="component" value="Unassembled WGS sequence"/>
</dbReference>
<gene>
    <name evidence="1" type="ORF">GCM10008986_16330</name>
</gene>
<dbReference type="EMBL" id="BAAADO010000003">
    <property type="protein sequence ID" value="GAA0491009.1"/>
    <property type="molecule type" value="Genomic_DNA"/>
</dbReference>
<evidence type="ECO:0000313" key="2">
    <source>
        <dbReference type="Proteomes" id="UP001500880"/>
    </source>
</evidence>
<protein>
    <submittedName>
        <fullName evidence="1">Uncharacterized protein</fullName>
    </submittedName>
</protein>
<sequence length="49" mass="5478">MQETYAIAAEILEVVDSLKEDASYSKEEAANDLVQALQKHSLIQEVKVE</sequence>
<dbReference type="RefSeq" id="WP_343839658.1">
    <property type="nucleotide sequence ID" value="NZ_BAAADO010000003.1"/>
</dbReference>
<keyword evidence="2" id="KW-1185">Reference proteome</keyword>
<evidence type="ECO:0000313" key="1">
    <source>
        <dbReference type="EMBL" id="GAA0491009.1"/>
    </source>
</evidence>
<name>A0ABP3L113_9BACI</name>
<reference evidence="2" key="1">
    <citation type="journal article" date="2019" name="Int. J. Syst. Evol. Microbiol.">
        <title>The Global Catalogue of Microorganisms (GCM) 10K type strain sequencing project: providing services to taxonomists for standard genome sequencing and annotation.</title>
        <authorList>
            <consortium name="The Broad Institute Genomics Platform"/>
            <consortium name="The Broad Institute Genome Sequencing Center for Infectious Disease"/>
            <person name="Wu L."/>
            <person name="Ma J."/>
        </authorList>
    </citation>
    <scope>NUCLEOTIDE SEQUENCE [LARGE SCALE GENOMIC DNA]</scope>
    <source>
        <strain evidence="2">JCM 12389</strain>
    </source>
</reference>
<proteinExistence type="predicted"/>
<organism evidence="1 2">
    <name type="scientific">Salinibacillus aidingensis</name>
    <dbReference type="NCBI Taxonomy" id="237684"/>
    <lineage>
        <taxon>Bacteria</taxon>
        <taxon>Bacillati</taxon>
        <taxon>Bacillota</taxon>
        <taxon>Bacilli</taxon>
        <taxon>Bacillales</taxon>
        <taxon>Bacillaceae</taxon>
        <taxon>Salinibacillus</taxon>
    </lineage>
</organism>
<accession>A0ABP3L113</accession>
<comment type="caution">
    <text evidence="1">The sequence shown here is derived from an EMBL/GenBank/DDBJ whole genome shotgun (WGS) entry which is preliminary data.</text>
</comment>